<evidence type="ECO:0000256" key="3">
    <source>
        <dbReference type="ARBA" id="ARBA00010457"/>
    </source>
</evidence>
<keyword evidence="9" id="KW-0732">Signal</keyword>
<dbReference type="EC" id="1.15.1.1" evidence="4"/>
<keyword evidence="6" id="KW-0049">Antioxidant</keyword>
<organism evidence="10 11">
    <name type="scientific">Lasiosphaeria ovina</name>
    <dbReference type="NCBI Taxonomy" id="92902"/>
    <lineage>
        <taxon>Eukaryota</taxon>
        <taxon>Fungi</taxon>
        <taxon>Dikarya</taxon>
        <taxon>Ascomycota</taxon>
        <taxon>Pezizomycotina</taxon>
        <taxon>Sordariomycetes</taxon>
        <taxon>Sordariomycetidae</taxon>
        <taxon>Sordariales</taxon>
        <taxon>Lasiosphaeriaceae</taxon>
        <taxon>Lasiosphaeria</taxon>
    </lineage>
</organism>
<comment type="similarity">
    <text evidence="3">Belongs to the Cu-Zn superoxide dismutase family.</text>
</comment>
<evidence type="ECO:0000256" key="6">
    <source>
        <dbReference type="ARBA" id="ARBA00022862"/>
    </source>
</evidence>
<name>A0AAE0TY39_9PEZI</name>
<keyword evidence="11" id="KW-1185">Reference proteome</keyword>
<feature type="signal peptide" evidence="9">
    <location>
        <begin position="1"/>
        <end position="19"/>
    </location>
</feature>
<feature type="chain" id="PRO_5042203608" description="superoxide dismutase" evidence="9">
    <location>
        <begin position="20"/>
        <end position="309"/>
    </location>
</feature>
<comment type="caution">
    <text evidence="10">The sequence shown here is derived from an EMBL/GenBank/DDBJ whole genome shotgun (WGS) entry which is preliminary data.</text>
</comment>
<keyword evidence="5" id="KW-0964">Secreted</keyword>
<dbReference type="FunFam" id="2.60.40.200:FF:000007">
    <property type="entry name" value="Cell surface Cu-only superoxide dismutase 5"/>
    <property type="match status" value="1"/>
</dbReference>
<dbReference type="InterPro" id="IPR036423">
    <property type="entry name" value="SOD-like_Cu/Zn_dom_sf"/>
</dbReference>
<evidence type="ECO:0000256" key="9">
    <source>
        <dbReference type="SAM" id="SignalP"/>
    </source>
</evidence>
<dbReference type="GO" id="GO:0005576">
    <property type="term" value="C:extracellular region"/>
    <property type="evidence" value="ECO:0007669"/>
    <property type="project" value="UniProtKB-SubCell"/>
</dbReference>
<reference evidence="10" key="2">
    <citation type="submission" date="2023-06" db="EMBL/GenBank/DDBJ databases">
        <authorList>
            <consortium name="Lawrence Berkeley National Laboratory"/>
            <person name="Haridas S."/>
            <person name="Hensen N."/>
            <person name="Bonometti L."/>
            <person name="Westerberg I."/>
            <person name="Brannstrom I.O."/>
            <person name="Guillou S."/>
            <person name="Cros-Aarteil S."/>
            <person name="Calhoun S."/>
            <person name="Kuo A."/>
            <person name="Mondo S."/>
            <person name="Pangilinan J."/>
            <person name="Riley R."/>
            <person name="Labutti K."/>
            <person name="Andreopoulos B."/>
            <person name="Lipzen A."/>
            <person name="Chen C."/>
            <person name="Yanf M."/>
            <person name="Daum C."/>
            <person name="Ng V."/>
            <person name="Clum A."/>
            <person name="Steindorff A."/>
            <person name="Ohm R."/>
            <person name="Martin F."/>
            <person name="Silar P."/>
            <person name="Natvig D."/>
            <person name="Lalanne C."/>
            <person name="Gautier V."/>
            <person name="Ament-Velasquez S.L."/>
            <person name="Kruys A."/>
            <person name="Hutchinson M.I."/>
            <person name="Powell A.J."/>
            <person name="Barry K."/>
            <person name="Miller A.N."/>
            <person name="Grigoriev I.V."/>
            <person name="Debuchy R."/>
            <person name="Gladieux P."/>
            <person name="Thoren M.H."/>
            <person name="Johannesson H."/>
        </authorList>
    </citation>
    <scope>NUCLEOTIDE SEQUENCE</scope>
    <source>
        <strain evidence="10">CBS 958.72</strain>
    </source>
</reference>
<dbReference type="GO" id="GO:0046872">
    <property type="term" value="F:metal ion binding"/>
    <property type="evidence" value="ECO:0007669"/>
    <property type="project" value="InterPro"/>
</dbReference>
<evidence type="ECO:0000313" key="11">
    <source>
        <dbReference type="Proteomes" id="UP001287356"/>
    </source>
</evidence>
<protein>
    <recommendedName>
        <fullName evidence="4">superoxide dismutase</fullName>
        <ecNumber evidence="4">1.15.1.1</ecNumber>
    </recommendedName>
</protein>
<dbReference type="SUPFAM" id="SSF49329">
    <property type="entry name" value="Cu,Zn superoxide dismutase-like"/>
    <property type="match status" value="1"/>
</dbReference>
<proteinExistence type="inferred from homology"/>
<gene>
    <name evidence="10" type="ORF">B0T24DRAFT_61585</name>
</gene>
<evidence type="ECO:0000313" key="10">
    <source>
        <dbReference type="EMBL" id="KAK3383767.1"/>
    </source>
</evidence>
<comment type="catalytic activity">
    <reaction evidence="7">
        <text>2 superoxide + 2 H(+) = H2O2 + O2</text>
        <dbReference type="Rhea" id="RHEA:20696"/>
        <dbReference type="ChEBI" id="CHEBI:15378"/>
        <dbReference type="ChEBI" id="CHEBI:15379"/>
        <dbReference type="ChEBI" id="CHEBI:16240"/>
        <dbReference type="ChEBI" id="CHEBI:18421"/>
        <dbReference type="EC" id="1.15.1.1"/>
    </reaction>
</comment>
<feature type="compositionally biased region" description="Low complexity" evidence="8">
    <location>
        <begin position="255"/>
        <end position="276"/>
    </location>
</feature>
<dbReference type="Gene3D" id="2.60.40.200">
    <property type="entry name" value="Superoxide dismutase, copper/zinc binding domain"/>
    <property type="match status" value="1"/>
</dbReference>
<feature type="region of interest" description="Disordered" evidence="8">
    <location>
        <begin position="255"/>
        <end position="283"/>
    </location>
</feature>
<evidence type="ECO:0000256" key="7">
    <source>
        <dbReference type="ARBA" id="ARBA00049204"/>
    </source>
</evidence>
<dbReference type="Proteomes" id="UP001287356">
    <property type="component" value="Unassembled WGS sequence"/>
</dbReference>
<comment type="subcellular location">
    <subcellularLocation>
        <location evidence="1">Cell envelope</location>
    </subcellularLocation>
    <subcellularLocation>
        <location evidence="2">Secreted</location>
    </subcellularLocation>
</comment>
<accession>A0AAE0TY39</accession>
<dbReference type="AlphaFoldDB" id="A0AAE0TY39"/>
<evidence type="ECO:0000256" key="1">
    <source>
        <dbReference type="ARBA" id="ARBA00004196"/>
    </source>
</evidence>
<evidence type="ECO:0000256" key="5">
    <source>
        <dbReference type="ARBA" id="ARBA00022525"/>
    </source>
</evidence>
<sequence length="309" mass="30644">MRVPSVSLLLAAAGTQVAAGSTDYSYTTTTELVPTTTSSGAVAAATTLPTGTDAAVVTNNPPGLAFKASLPDEAFFKPAFPSGGNVKGDIIALAAPDGSGVLFQVKFSNLPKEGGPFIYHLHVDPVPSNGNCTATLGHLDPFARGETPACDETNPASCQVGDLSGKHGSIPAGCDTWTGLYIDPYVTTLEGLGSYFGNRSFVFHYANKTRITCASFEPLDIGGGGSGSNSSACLGGGGGSSSASSSLTLYPPSSTASSAPSSVGGNATIPLTTTLPTGPPSPIATAGGSSLRVGSAGALAFAAAILFTL</sequence>
<evidence type="ECO:0000256" key="4">
    <source>
        <dbReference type="ARBA" id="ARBA00012682"/>
    </source>
</evidence>
<dbReference type="GO" id="GO:0004784">
    <property type="term" value="F:superoxide dismutase activity"/>
    <property type="evidence" value="ECO:0007669"/>
    <property type="project" value="UniProtKB-EC"/>
</dbReference>
<evidence type="ECO:0000256" key="2">
    <source>
        <dbReference type="ARBA" id="ARBA00004613"/>
    </source>
</evidence>
<reference evidence="10" key="1">
    <citation type="journal article" date="2023" name="Mol. Phylogenet. Evol.">
        <title>Genome-scale phylogeny and comparative genomics of the fungal order Sordariales.</title>
        <authorList>
            <person name="Hensen N."/>
            <person name="Bonometti L."/>
            <person name="Westerberg I."/>
            <person name="Brannstrom I.O."/>
            <person name="Guillou S."/>
            <person name="Cros-Aarteil S."/>
            <person name="Calhoun S."/>
            <person name="Haridas S."/>
            <person name="Kuo A."/>
            <person name="Mondo S."/>
            <person name="Pangilinan J."/>
            <person name="Riley R."/>
            <person name="LaButti K."/>
            <person name="Andreopoulos B."/>
            <person name="Lipzen A."/>
            <person name="Chen C."/>
            <person name="Yan M."/>
            <person name="Daum C."/>
            <person name="Ng V."/>
            <person name="Clum A."/>
            <person name="Steindorff A."/>
            <person name="Ohm R.A."/>
            <person name="Martin F."/>
            <person name="Silar P."/>
            <person name="Natvig D.O."/>
            <person name="Lalanne C."/>
            <person name="Gautier V."/>
            <person name="Ament-Velasquez S.L."/>
            <person name="Kruys A."/>
            <person name="Hutchinson M.I."/>
            <person name="Powell A.J."/>
            <person name="Barry K."/>
            <person name="Miller A.N."/>
            <person name="Grigoriev I.V."/>
            <person name="Debuchy R."/>
            <person name="Gladieux P."/>
            <person name="Hiltunen Thoren M."/>
            <person name="Johannesson H."/>
        </authorList>
    </citation>
    <scope>NUCLEOTIDE SEQUENCE</scope>
    <source>
        <strain evidence="10">CBS 958.72</strain>
    </source>
</reference>
<evidence type="ECO:0000256" key="8">
    <source>
        <dbReference type="SAM" id="MobiDB-lite"/>
    </source>
</evidence>
<dbReference type="EMBL" id="JAULSN010000001">
    <property type="protein sequence ID" value="KAK3383767.1"/>
    <property type="molecule type" value="Genomic_DNA"/>
</dbReference>